<dbReference type="EMBL" id="QXTE01000395">
    <property type="protein sequence ID" value="TFJ98468.1"/>
    <property type="molecule type" value="Genomic_DNA"/>
</dbReference>
<sequence length="61" mass="7208">MVSRYKPEADTTERPTHQRGPCYNADEFWSGLSQRPSPHWMEEYREASPLLVRCHIGTRVF</sequence>
<evidence type="ECO:0000313" key="3">
    <source>
        <dbReference type="Proteomes" id="UP000297703"/>
    </source>
</evidence>
<dbReference type="GO" id="GO:0016740">
    <property type="term" value="F:transferase activity"/>
    <property type="evidence" value="ECO:0007669"/>
    <property type="project" value="UniProtKB-KW"/>
</dbReference>
<evidence type="ECO:0000313" key="2">
    <source>
        <dbReference type="EMBL" id="TFJ98468.1"/>
    </source>
</evidence>
<proteinExistence type="predicted"/>
<name>A0A4D9DN63_9SAUR</name>
<dbReference type="Proteomes" id="UP000297703">
    <property type="component" value="Unassembled WGS sequence"/>
</dbReference>
<protein>
    <submittedName>
        <fullName evidence="2">Putative N-acetyltransferase 16</fullName>
    </submittedName>
</protein>
<keyword evidence="2" id="KW-0808">Transferase</keyword>
<feature type="compositionally biased region" description="Basic and acidic residues" evidence="1">
    <location>
        <begin position="1"/>
        <end position="16"/>
    </location>
</feature>
<evidence type="ECO:0000256" key="1">
    <source>
        <dbReference type="SAM" id="MobiDB-lite"/>
    </source>
</evidence>
<reference evidence="2 3" key="1">
    <citation type="submission" date="2019-04" db="EMBL/GenBank/DDBJ databases">
        <title>Draft genome of the big-headed turtle Platysternon megacephalum.</title>
        <authorList>
            <person name="Gong S."/>
        </authorList>
    </citation>
    <scope>NUCLEOTIDE SEQUENCE [LARGE SCALE GENOMIC DNA]</scope>
    <source>
        <strain evidence="2">DO16091913</strain>
        <tissue evidence="2">Muscle</tissue>
    </source>
</reference>
<dbReference type="OrthoDB" id="9833817at2759"/>
<organism evidence="2 3">
    <name type="scientific">Platysternon megacephalum</name>
    <name type="common">big-headed turtle</name>
    <dbReference type="NCBI Taxonomy" id="55544"/>
    <lineage>
        <taxon>Eukaryota</taxon>
        <taxon>Metazoa</taxon>
        <taxon>Chordata</taxon>
        <taxon>Craniata</taxon>
        <taxon>Vertebrata</taxon>
        <taxon>Euteleostomi</taxon>
        <taxon>Archelosauria</taxon>
        <taxon>Testudinata</taxon>
        <taxon>Testudines</taxon>
        <taxon>Cryptodira</taxon>
        <taxon>Durocryptodira</taxon>
        <taxon>Testudinoidea</taxon>
        <taxon>Platysternidae</taxon>
        <taxon>Platysternon</taxon>
    </lineage>
</organism>
<gene>
    <name evidence="2" type="ORF">DR999_PMT19610</name>
</gene>
<accession>A0A4D9DN63</accession>
<reference evidence="2 3" key="2">
    <citation type="submission" date="2019-04" db="EMBL/GenBank/DDBJ databases">
        <title>The genome sequence of big-headed turtle.</title>
        <authorList>
            <person name="Gong S."/>
        </authorList>
    </citation>
    <scope>NUCLEOTIDE SEQUENCE [LARGE SCALE GENOMIC DNA]</scope>
    <source>
        <strain evidence="2">DO16091913</strain>
        <tissue evidence="2">Muscle</tissue>
    </source>
</reference>
<feature type="region of interest" description="Disordered" evidence="1">
    <location>
        <begin position="1"/>
        <end position="22"/>
    </location>
</feature>
<keyword evidence="3" id="KW-1185">Reference proteome</keyword>
<comment type="caution">
    <text evidence="2">The sequence shown here is derived from an EMBL/GenBank/DDBJ whole genome shotgun (WGS) entry which is preliminary data.</text>
</comment>
<dbReference type="AlphaFoldDB" id="A0A4D9DN63"/>